<evidence type="ECO:0000313" key="2">
    <source>
        <dbReference type="EnsemblProtists" id="HpaP810015"/>
    </source>
</evidence>
<dbReference type="eggNOG" id="KOG0017">
    <property type="taxonomic scope" value="Eukaryota"/>
</dbReference>
<dbReference type="Proteomes" id="UP000011713">
    <property type="component" value="Unassembled WGS sequence"/>
</dbReference>
<reference evidence="2" key="2">
    <citation type="submission" date="2015-06" db="UniProtKB">
        <authorList>
            <consortium name="EnsemblProtists"/>
        </authorList>
    </citation>
    <scope>IDENTIFICATION</scope>
    <source>
        <strain evidence="2">Emoy2</strain>
    </source>
</reference>
<dbReference type="VEuPathDB" id="FungiDB:HpaG810015"/>
<dbReference type="EnsemblProtists" id="HpaT810015">
    <property type="protein sequence ID" value="HpaP810015"/>
    <property type="gene ID" value="HpaG810015"/>
</dbReference>
<name>M4BU28_HYAAE</name>
<dbReference type="EMBL" id="JH597899">
    <property type="status" value="NOT_ANNOTATED_CDS"/>
    <property type="molecule type" value="Genomic_DNA"/>
</dbReference>
<dbReference type="AlphaFoldDB" id="M4BU28"/>
<feature type="region of interest" description="Disordered" evidence="1">
    <location>
        <begin position="1"/>
        <end position="25"/>
    </location>
</feature>
<evidence type="ECO:0000256" key="1">
    <source>
        <dbReference type="SAM" id="MobiDB-lite"/>
    </source>
</evidence>
<sequence>MRARPMTINACMDSPEQKPAARPPLSCVPEVTESMFAPPLGQTLLDQRGQDQDPTAATEPRRGTVAAPAYQAHAAAALSATPIASQQKLSIRKFNGTELYKGLGSGFFDWGRTFLRAVNLAEASCVFTWSEEAKVNLLGHHLSGTAERYFHKQVNQWWNQRPMTTSCVGCSQRSRR</sequence>
<feature type="region of interest" description="Disordered" evidence="1">
    <location>
        <begin position="44"/>
        <end position="65"/>
    </location>
</feature>
<dbReference type="InParanoid" id="M4BU28"/>
<organism evidence="2 3">
    <name type="scientific">Hyaloperonospora arabidopsidis (strain Emoy2)</name>
    <name type="common">Downy mildew agent</name>
    <name type="synonym">Peronospora arabidopsidis</name>
    <dbReference type="NCBI Taxonomy" id="559515"/>
    <lineage>
        <taxon>Eukaryota</taxon>
        <taxon>Sar</taxon>
        <taxon>Stramenopiles</taxon>
        <taxon>Oomycota</taxon>
        <taxon>Peronosporomycetes</taxon>
        <taxon>Peronosporales</taxon>
        <taxon>Peronosporaceae</taxon>
        <taxon>Hyaloperonospora</taxon>
    </lineage>
</organism>
<keyword evidence="3" id="KW-1185">Reference proteome</keyword>
<dbReference type="HOGENOM" id="CLU_1528056_0_0_1"/>
<protein>
    <recommendedName>
        <fullName evidence="4">RxLR effector candidate protein</fullName>
    </recommendedName>
</protein>
<proteinExistence type="predicted"/>
<evidence type="ECO:0008006" key="4">
    <source>
        <dbReference type="Google" id="ProtNLM"/>
    </source>
</evidence>
<evidence type="ECO:0000313" key="3">
    <source>
        <dbReference type="Proteomes" id="UP000011713"/>
    </source>
</evidence>
<reference evidence="3" key="1">
    <citation type="journal article" date="2010" name="Science">
        <title>Signatures of adaptation to obligate biotrophy in the Hyaloperonospora arabidopsidis genome.</title>
        <authorList>
            <person name="Baxter L."/>
            <person name="Tripathy S."/>
            <person name="Ishaque N."/>
            <person name="Boot N."/>
            <person name="Cabral A."/>
            <person name="Kemen E."/>
            <person name="Thines M."/>
            <person name="Ah-Fong A."/>
            <person name="Anderson R."/>
            <person name="Badejoko W."/>
            <person name="Bittner-Eddy P."/>
            <person name="Boore J.L."/>
            <person name="Chibucos M.C."/>
            <person name="Coates M."/>
            <person name="Dehal P."/>
            <person name="Delehaunty K."/>
            <person name="Dong S."/>
            <person name="Downton P."/>
            <person name="Dumas B."/>
            <person name="Fabro G."/>
            <person name="Fronick C."/>
            <person name="Fuerstenberg S.I."/>
            <person name="Fulton L."/>
            <person name="Gaulin E."/>
            <person name="Govers F."/>
            <person name="Hughes L."/>
            <person name="Humphray S."/>
            <person name="Jiang R.H."/>
            <person name="Judelson H."/>
            <person name="Kamoun S."/>
            <person name="Kyung K."/>
            <person name="Meijer H."/>
            <person name="Minx P."/>
            <person name="Morris P."/>
            <person name="Nelson J."/>
            <person name="Phuntumart V."/>
            <person name="Qutob D."/>
            <person name="Rehmany A."/>
            <person name="Rougon-Cardoso A."/>
            <person name="Ryden P."/>
            <person name="Torto-Alalibo T."/>
            <person name="Studholme D."/>
            <person name="Wang Y."/>
            <person name="Win J."/>
            <person name="Wood J."/>
            <person name="Clifton S.W."/>
            <person name="Rogers J."/>
            <person name="Van den Ackerveken G."/>
            <person name="Jones J.D."/>
            <person name="McDowell J.M."/>
            <person name="Beynon J."/>
            <person name="Tyler B.M."/>
        </authorList>
    </citation>
    <scope>NUCLEOTIDE SEQUENCE [LARGE SCALE GENOMIC DNA]</scope>
    <source>
        <strain evidence="3">Emoy2</strain>
    </source>
</reference>
<accession>M4BU28</accession>